<dbReference type="EMBL" id="CP036343">
    <property type="protein sequence ID" value="QDT93589.1"/>
    <property type="molecule type" value="Genomic_DNA"/>
</dbReference>
<organism evidence="4 5">
    <name type="scientific">Gimesia algae</name>
    <dbReference type="NCBI Taxonomy" id="2527971"/>
    <lineage>
        <taxon>Bacteria</taxon>
        <taxon>Pseudomonadati</taxon>
        <taxon>Planctomycetota</taxon>
        <taxon>Planctomycetia</taxon>
        <taxon>Planctomycetales</taxon>
        <taxon>Planctomycetaceae</taxon>
        <taxon>Gimesia</taxon>
    </lineage>
</organism>
<dbReference type="AlphaFoldDB" id="A0A517VKP6"/>
<dbReference type="KEGG" id="gax:Pan161_52700"/>
<dbReference type="InterPro" id="IPR009040">
    <property type="entry name" value="Ferritin-like_diiron"/>
</dbReference>
<dbReference type="PANTHER" id="PTHR30295:SF0">
    <property type="entry name" value="BACTERIOFERRITIN"/>
    <property type="match status" value="1"/>
</dbReference>
<evidence type="ECO:0000259" key="3">
    <source>
        <dbReference type="PROSITE" id="PS50905"/>
    </source>
</evidence>
<evidence type="ECO:0000313" key="4">
    <source>
        <dbReference type="EMBL" id="QDT93589.1"/>
    </source>
</evidence>
<dbReference type="OrthoDB" id="9792238at2"/>
<accession>A0A517VKP6</accession>
<dbReference type="GO" id="GO:0004322">
    <property type="term" value="F:ferroxidase activity"/>
    <property type="evidence" value="ECO:0007669"/>
    <property type="project" value="TreeGrafter"/>
</dbReference>
<keyword evidence="1" id="KW-0409">Iron storage</keyword>
<dbReference type="GO" id="GO:0006879">
    <property type="term" value="P:intracellular iron ion homeostasis"/>
    <property type="evidence" value="ECO:0007669"/>
    <property type="project" value="UniProtKB-KW"/>
</dbReference>
<dbReference type="SUPFAM" id="SSF47240">
    <property type="entry name" value="Ferritin-like"/>
    <property type="match status" value="1"/>
</dbReference>
<dbReference type="InterPro" id="IPR009078">
    <property type="entry name" value="Ferritin-like_SF"/>
</dbReference>
<dbReference type="InterPro" id="IPR008331">
    <property type="entry name" value="Ferritin_DPS_dom"/>
</dbReference>
<keyword evidence="5" id="KW-1185">Reference proteome</keyword>
<keyword evidence="2" id="KW-0408">Iron</keyword>
<feature type="domain" description="Ferritin-like diiron" evidence="3">
    <location>
        <begin position="1"/>
        <end position="137"/>
    </location>
</feature>
<dbReference type="GO" id="GO:0020037">
    <property type="term" value="F:heme binding"/>
    <property type="evidence" value="ECO:0007669"/>
    <property type="project" value="TreeGrafter"/>
</dbReference>
<gene>
    <name evidence="4" type="ORF">Pan161_52700</name>
</gene>
<dbReference type="PANTHER" id="PTHR30295">
    <property type="entry name" value="BACTERIOFERRITIN"/>
    <property type="match status" value="1"/>
</dbReference>
<name>A0A517VKP6_9PLAN</name>
<proteinExistence type="predicted"/>
<reference evidence="4 5" key="1">
    <citation type="submission" date="2019-02" db="EMBL/GenBank/DDBJ databases">
        <title>Deep-cultivation of Planctomycetes and their phenomic and genomic characterization uncovers novel biology.</title>
        <authorList>
            <person name="Wiegand S."/>
            <person name="Jogler M."/>
            <person name="Boedeker C."/>
            <person name="Pinto D."/>
            <person name="Vollmers J."/>
            <person name="Rivas-Marin E."/>
            <person name="Kohn T."/>
            <person name="Peeters S.H."/>
            <person name="Heuer A."/>
            <person name="Rast P."/>
            <person name="Oberbeckmann S."/>
            <person name="Bunk B."/>
            <person name="Jeske O."/>
            <person name="Meyerdierks A."/>
            <person name="Storesund J.E."/>
            <person name="Kallscheuer N."/>
            <person name="Luecker S."/>
            <person name="Lage O.M."/>
            <person name="Pohl T."/>
            <person name="Merkel B.J."/>
            <person name="Hornburger P."/>
            <person name="Mueller R.-W."/>
            <person name="Bruemmer F."/>
            <person name="Labrenz M."/>
            <person name="Spormann A.M."/>
            <person name="Op den Camp H."/>
            <person name="Overmann J."/>
            <person name="Amann R."/>
            <person name="Jetten M.S.M."/>
            <person name="Mascher T."/>
            <person name="Medema M.H."/>
            <person name="Devos D.P."/>
            <person name="Kaster A.-K."/>
            <person name="Ovreas L."/>
            <person name="Rohde M."/>
            <person name="Galperin M.Y."/>
            <person name="Jogler C."/>
        </authorList>
    </citation>
    <scope>NUCLEOTIDE SEQUENCE [LARGE SCALE GENOMIC DNA]</scope>
    <source>
        <strain evidence="4 5">Pan161</strain>
    </source>
</reference>
<evidence type="ECO:0000256" key="2">
    <source>
        <dbReference type="ARBA" id="ARBA00023004"/>
    </source>
</evidence>
<dbReference type="Pfam" id="PF00210">
    <property type="entry name" value="Ferritin"/>
    <property type="match status" value="1"/>
</dbReference>
<dbReference type="PROSITE" id="PS50905">
    <property type="entry name" value="FERRITIN_LIKE"/>
    <property type="match status" value="1"/>
</dbReference>
<protein>
    <submittedName>
        <fullName evidence="4">Ferritin-like domain protein</fullName>
    </submittedName>
</protein>
<evidence type="ECO:0000313" key="5">
    <source>
        <dbReference type="Proteomes" id="UP000316855"/>
    </source>
</evidence>
<evidence type="ECO:0000256" key="1">
    <source>
        <dbReference type="ARBA" id="ARBA00022434"/>
    </source>
</evidence>
<dbReference type="RefSeq" id="WP_145231582.1">
    <property type="nucleotide sequence ID" value="NZ_CP036343.1"/>
</dbReference>
<dbReference type="Gene3D" id="1.20.1260.10">
    <property type="match status" value="1"/>
</dbReference>
<sequence>MASEELIKGLNFALNREVSTFLRYMLQGASIKGAEWEAARQMYLSEVTDEVGHAQYLANKILMLGGTPELKPDLTPPPTDVRTMLKNDIAEEQIDVKGYMELAGLAEKEGLVDLKMKMEDQAADEAGHAEGMQRLLG</sequence>
<dbReference type="InterPro" id="IPR012347">
    <property type="entry name" value="Ferritin-like"/>
</dbReference>
<dbReference type="GO" id="GO:0008199">
    <property type="term" value="F:ferric iron binding"/>
    <property type="evidence" value="ECO:0007669"/>
    <property type="project" value="InterPro"/>
</dbReference>
<dbReference type="GO" id="GO:0005829">
    <property type="term" value="C:cytosol"/>
    <property type="evidence" value="ECO:0007669"/>
    <property type="project" value="TreeGrafter"/>
</dbReference>
<dbReference type="Proteomes" id="UP000316855">
    <property type="component" value="Chromosome"/>
</dbReference>